<evidence type="ECO:0000256" key="1">
    <source>
        <dbReference type="SAM" id="Phobius"/>
    </source>
</evidence>
<sequence length="69" mass="7747">MTQSHRKLIGTVAILAFVCIYALVAMALAQGRITEAPKLVQTIAYIALGLAWVLPLLPLIRWMERKDER</sequence>
<dbReference type="KEGG" id="bvv:BHK69_17185"/>
<proteinExistence type="predicted"/>
<keyword evidence="3" id="KW-1185">Reference proteome</keyword>
<organism evidence="2 3">
    <name type="scientific">Bosea vaviloviae</name>
    <dbReference type="NCBI Taxonomy" id="1526658"/>
    <lineage>
        <taxon>Bacteria</taxon>
        <taxon>Pseudomonadati</taxon>
        <taxon>Pseudomonadota</taxon>
        <taxon>Alphaproteobacteria</taxon>
        <taxon>Hyphomicrobiales</taxon>
        <taxon>Boseaceae</taxon>
        <taxon>Bosea</taxon>
    </lineage>
</organism>
<dbReference type="Proteomes" id="UP000094969">
    <property type="component" value="Chromosome"/>
</dbReference>
<name>A0A1D7U3N8_9HYPH</name>
<reference evidence="2 3" key="1">
    <citation type="journal article" date="2015" name="Antonie Van Leeuwenhoek">
        <title>Bosea vaviloviae sp. nov., a new species of slow-growing rhizobia isolated from nodules of the relict species Vavilovia formosa (Stev.) Fed.</title>
        <authorList>
            <person name="Safronova V.I."/>
            <person name="Kuznetsova I.G."/>
            <person name="Sazanova A.L."/>
            <person name="Kimeklis A.K."/>
            <person name="Belimov A.A."/>
            <person name="Andronov E.E."/>
            <person name="Pinaev A.G."/>
            <person name="Chizhevskaya E.P."/>
            <person name="Pukhaev A.R."/>
            <person name="Popov K.P."/>
            <person name="Willems A."/>
            <person name="Tikhonovich I.A."/>
        </authorList>
    </citation>
    <scope>NUCLEOTIDE SEQUENCE [LARGE SCALE GENOMIC DNA]</scope>
    <source>
        <strain evidence="2 3">Vaf18</strain>
    </source>
</reference>
<accession>A0A1D7U3N8</accession>
<protein>
    <recommendedName>
        <fullName evidence="4">DUF2842 domain-containing protein</fullName>
    </recommendedName>
</protein>
<keyword evidence="1" id="KW-0812">Transmembrane</keyword>
<evidence type="ECO:0008006" key="4">
    <source>
        <dbReference type="Google" id="ProtNLM"/>
    </source>
</evidence>
<dbReference type="RefSeq" id="WP_069691162.1">
    <property type="nucleotide sequence ID" value="NZ_CP017147.1"/>
</dbReference>
<dbReference type="InterPro" id="IPR021265">
    <property type="entry name" value="DUF2842"/>
</dbReference>
<dbReference type="AlphaFoldDB" id="A0A1D7U3N8"/>
<dbReference type="Pfam" id="PF11003">
    <property type="entry name" value="DUF2842"/>
    <property type="match status" value="1"/>
</dbReference>
<dbReference type="OrthoDB" id="7510023at2"/>
<dbReference type="STRING" id="1526658.BHK69_17185"/>
<evidence type="ECO:0000313" key="3">
    <source>
        <dbReference type="Proteomes" id="UP000094969"/>
    </source>
</evidence>
<gene>
    <name evidence="2" type="ORF">BHK69_17185</name>
</gene>
<feature type="transmembrane region" description="Helical" evidence="1">
    <location>
        <begin position="39"/>
        <end position="60"/>
    </location>
</feature>
<keyword evidence="1" id="KW-1133">Transmembrane helix</keyword>
<evidence type="ECO:0000313" key="2">
    <source>
        <dbReference type="EMBL" id="AOO81952.1"/>
    </source>
</evidence>
<keyword evidence="1" id="KW-0472">Membrane</keyword>
<dbReference type="EMBL" id="CP017147">
    <property type="protein sequence ID" value="AOO81952.1"/>
    <property type="molecule type" value="Genomic_DNA"/>
</dbReference>